<dbReference type="InterPro" id="IPR036890">
    <property type="entry name" value="HATPase_C_sf"/>
</dbReference>
<keyword evidence="7" id="KW-0808">Transferase</keyword>
<dbReference type="SUPFAM" id="SSF55874">
    <property type="entry name" value="ATPase domain of HSP90 chaperone/DNA topoisomerase II/histidine kinase"/>
    <property type="match status" value="1"/>
</dbReference>
<evidence type="ECO:0000256" key="5">
    <source>
        <dbReference type="ARBA" id="ARBA00022475"/>
    </source>
</evidence>
<evidence type="ECO:0000256" key="8">
    <source>
        <dbReference type="ARBA" id="ARBA00022692"/>
    </source>
</evidence>
<dbReference type="AlphaFoldDB" id="C6BU31"/>
<dbReference type="eggNOG" id="COG5002">
    <property type="taxonomic scope" value="Bacteria"/>
</dbReference>
<dbReference type="Gene3D" id="3.30.450.20">
    <property type="entry name" value="PAS domain"/>
    <property type="match status" value="1"/>
</dbReference>
<dbReference type="Gene3D" id="1.10.287.130">
    <property type="match status" value="1"/>
</dbReference>
<dbReference type="OrthoDB" id="9813151at2"/>
<dbReference type="GO" id="GO:0000156">
    <property type="term" value="F:phosphorelay response regulator activity"/>
    <property type="evidence" value="ECO:0007669"/>
    <property type="project" value="TreeGrafter"/>
</dbReference>
<sequence>MNSDLKFSIKSKLFIAVCLTAAICVSLPLGFAYHLLKADLMVDSQNSVREKMELARRIYRKSDGAGVQSRVEAVSGMLGTEVGYISVDGKNAVQPSWAVGDSISLNDAQIRNAEGAQPGLQLHKDPLDGKEFMLGAVKVAQGVESPAGYLVIRESLHGPEERMGMILKVFFWALPIVALVCYGVIRFVTMQLSSSVESMVRTAEAVGQGNYKRRIRSFPDKEFIPLANSINWMAARIDEHVSTITGQRNKIQAVFNGMWDGVMVLDGSCRILSVNRALQDIFPGIQNDLDRTPLEIIPSPDLYDACREVVGPEGPEATTVQIVLPNGRVYDVNIVRSPHTSEPGQGPGAIAVFHDISEIKRLETVRQDFVANVSHELRTPLTSVKGYAETLLSDPPPPESIQKNFLATIEKNANHMCKIVDDLLNLSRLESGHEKVELMPIDPTDALREAWEACSGLAKKRKVDLKRSFEKGDFTVMADSGQLMQLFRNLLENGIKYGPEENPVIVEHRVREGRLQFAVIDSGPGIPAADQPRIFERFYSVEKFRRNEFGSTGLGLAISRHIVSNHGGEISVQCPPEGHRQGTAFVFSLPLMQAVS</sequence>
<dbReference type="GO" id="GO:0000155">
    <property type="term" value="F:phosphorelay sensor kinase activity"/>
    <property type="evidence" value="ECO:0007669"/>
    <property type="project" value="InterPro"/>
</dbReference>
<evidence type="ECO:0000256" key="15">
    <source>
        <dbReference type="SAM" id="Phobius"/>
    </source>
</evidence>
<dbReference type="KEGG" id="dsa:Desal_3694"/>
<keyword evidence="10 19" id="KW-0418">Kinase</keyword>
<dbReference type="CDD" id="cd06225">
    <property type="entry name" value="HAMP"/>
    <property type="match status" value="1"/>
</dbReference>
<gene>
    <name evidence="19" type="ordered locus">Desal_3694</name>
</gene>
<proteinExistence type="predicted"/>
<feature type="domain" description="PAC" evidence="17">
    <location>
        <begin position="316"/>
        <end position="368"/>
    </location>
</feature>
<evidence type="ECO:0000256" key="2">
    <source>
        <dbReference type="ARBA" id="ARBA00004141"/>
    </source>
</evidence>
<evidence type="ECO:0000256" key="11">
    <source>
        <dbReference type="ARBA" id="ARBA00022840"/>
    </source>
</evidence>
<evidence type="ECO:0000256" key="10">
    <source>
        <dbReference type="ARBA" id="ARBA00022777"/>
    </source>
</evidence>
<evidence type="ECO:0000256" key="3">
    <source>
        <dbReference type="ARBA" id="ARBA00004236"/>
    </source>
</evidence>
<keyword evidence="8 15" id="KW-0812">Transmembrane</keyword>
<dbReference type="FunFam" id="3.30.565.10:FF:000006">
    <property type="entry name" value="Sensor histidine kinase WalK"/>
    <property type="match status" value="1"/>
</dbReference>
<reference evidence="19 20" key="1">
    <citation type="submission" date="2009-06" db="EMBL/GenBank/DDBJ databases">
        <title>Complete sequence of Desulfovibrio salexigens DSM 2638.</title>
        <authorList>
            <consortium name="US DOE Joint Genome Institute"/>
            <person name="Lucas S."/>
            <person name="Copeland A."/>
            <person name="Lapidus A."/>
            <person name="Glavina del Rio T."/>
            <person name="Tice H."/>
            <person name="Bruce D."/>
            <person name="Goodwin L."/>
            <person name="Pitluck S."/>
            <person name="Munk A.C."/>
            <person name="Brettin T."/>
            <person name="Detter J.C."/>
            <person name="Han C."/>
            <person name="Tapia R."/>
            <person name="Larimer F."/>
            <person name="Land M."/>
            <person name="Hauser L."/>
            <person name="Kyrpides N."/>
            <person name="Anderson I."/>
            <person name="Wall J.D."/>
            <person name="Arkin A.P."/>
            <person name="Dehal P."/>
            <person name="Chivian D."/>
            <person name="Giles B."/>
            <person name="Hazen T.C."/>
        </authorList>
    </citation>
    <scope>NUCLEOTIDE SEQUENCE [LARGE SCALE GENOMIC DNA]</scope>
    <source>
        <strain evidence="20">ATCC 14822 / DSM 2638 / NCIMB 8403 / VKM B-1763</strain>
    </source>
</reference>
<dbReference type="NCBIfam" id="TIGR00229">
    <property type="entry name" value="sensory_box"/>
    <property type="match status" value="1"/>
</dbReference>
<dbReference type="Pfam" id="PF00989">
    <property type="entry name" value="PAS"/>
    <property type="match status" value="1"/>
</dbReference>
<dbReference type="Pfam" id="PF00512">
    <property type="entry name" value="HisKA"/>
    <property type="match status" value="1"/>
</dbReference>
<dbReference type="PRINTS" id="PR00344">
    <property type="entry name" value="BCTRLSENSOR"/>
</dbReference>
<evidence type="ECO:0000256" key="7">
    <source>
        <dbReference type="ARBA" id="ARBA00022679"/>
    </source>
</evidence>
<keyword evidence="5" id="KW-1003">Cell membrane</keyword>
<evidence type="ECO:0000313" key="20">
    <source>
        <dbReference type="Proteomes" id="UP000002601"/>
    </source>
</evidence>
<comment type="subcellular location">
    <subcellularLocation>
        <location evidence="3">Cell membrane</location>
    </subcellularLocation>
    <subcellularLocation>
        <location evidence="2">Membrane</location>
        <topology evidence="2">Multi-pass membrane protein</topology>
    </subcellularLocation>
</comment>
<dbReference type="EC" id="2.7.13.3" evidence="4"/>
<dbReference type="Pfam" id="PF02518">
    <property type="entry name" value="HATPase_c"/>
    <property type="match status" value="1"/>
</dbReference>
<dbReference type="PROSITE" id="PS50113">
    <property type="entry name" value="PAC"/>
    <property type="match status" value="1"/>
</dbReference>
<dbReference type="GO" id="GO:0005886">
    <property type="term" value="C:plasma membrane"/>
    <property type="evidence" value="ECO:0007669"/>
    <property type="project" value="UniProtKB-SubCell"/>
</dbReference>
<keyword evidence="6" id="KW-0597">Phosphoprotein</keyword>
<keyword evidence="12 15" id="KW-1133">Transmembrane helix</keyword>
<dbReference type="PROSITE" id="PS50885">
    <property type="entry name" value="HAMP"/>
    <property type="match status" value="1"/>
</dbReference>
<evidence type="ECO:0000256" key="13">
    <source>
        <dbReference type="ARBA" id="ARBA00023012"/>
    </source>
</evidence>
<evidence type="ECO:0000259" key="17">
    <source>
        <dbReference type="PROSITE" id="PS50113"/>
    </source>
</evidence>
<protein>
    <recommendedName>
        <fullName evidence="4">histidine kinase</fullName>
        <ecNumber evidence="4">2.7.13.3</ecNumber>
    </recommendedName>
</protein>
<dbReference type="PROSITE" id="PS50109">
    <property type="entry name" value="HIS_KIN"/>
    <property type="match status" value="1"/>
</dbReference>
<dbReference type="InterPro" id="IPR005467">
    <property type="entry name" value="His_kinase_dom"/>
</dbReference>
<evidence type="ECO:0000256" key="1">
    <source>
        <dbReference type="ARBA" id="ARBA00000085"/>
    </source>
</evidence>
<dbReference type="SMART" id="SM00387">
    <property type="entry name" value="HATPase_c"/>
    <property type="match status" value="1"/>
</dbReference>
<dbReference type="GO" id="GO:0005524">
    <property type="term" value="F:ATP binding"/>
    <property type="evidence" value="ECO:0007669"/>
    <property type="project" value="UniProtKB-KW"/>
</dbReference>
<keyword evidence="20" id="KW-1185">Reference proteome</keyword>
<dbReference type="FunFam" id="1.10.287.130:FF:000008">
    <property type="entry name" value="Two-component sensor histidine kinase"/>
    <property type="match status" value="1"/>
</dbReference>
<evidence type="ECO:0000256" key="4">
    <source>
        <dbReference type="ARBA" id="ARBA00012438"/>
    </source>
</evidence>
<keyword evidence="11" id="KW-0067">ATP-binding</keyword>
<dbReference type="PANTHER" id="PTHR42878">
    <property type="entry name" value="TWO-COMPONENT HISTIDINE KINASE"/>
    <property type="match status" value="1"/>
</dbReference>
<dbReference type="CDD" id="cd00075">
    <property type="entry name" value="HATPase"/>
    <property type="match status" value="1"/>
</dbReference>
<dbReference type="CDD" id="cd00082">
    <property type="entry name" value="HisKA"/>
    <property type="match status" value="1"/>
</dbReference>
<keyword evidence="13" id="KW-0902">Two-component regulatory system</keyword>
<dbReference type="GO" id="GO:0030295">
    <property type="term" value="F:protein kinase activator activity"/>
    <property type="evidence" value="ECO:0007669"/>
    <property type="project" value="TreeGrafter"/>
</dbReference>
<dbReference type="EMBL" id="CP001649">
    <property type="protein sequence ID" value="ACS81740.1"/>
    <property type="molecule type" value="Genomic_DNA"/>
</dbReference>
<dbReference type="GO" id="GO:0006355">
    <property type="term" value="P:regulation of DNA-templated transcription"/>
    <property type="evidence" value="ECO:0007669"/>
    <property type="project" value="InterPro"/>
</dbReference>
<feature type="domain" description="HAMP" evidence="18">
    <location>
        <begin position="190"/>
        <end position="242"/>
    </location>
</feature>
<feature type="transmembrane region" description="Helical" evidence="15">
    <location>
        <begin position="169"/>
        <end position="189"/>
    </location>
</feature>
<dbReference type="RefSeq" id="WP_015853556.1">
    <property type="nucleotide sequence ID" value="NC_012881.1"/>
</dbReference>
<evidence type="ECO:0000259" key="16">
    <source>
        <dbReference type="PROSITE" id="PS50109"/>
    </source>
</evidence>
<dbReference type="InterPro" id="IPR003661">
    <property type="entry name" value="HisK_dim/P_dom"/>
</dbReference>
<dbReference type="InterPro" id="IPR036097">
    <property type="entry name" value="HisK_dim/P_sf"/>
</dbReference>
<dbReference type="InterPro" id="IPR035965">
    <property type="entry name" value="PAS-like_dom_sf"/>
</dbReference>
<comment type="catalytic activity">
    <reaction evidence="1">
        <text>ATP + protein L-histidine = ADP + protein N-phospho-L-histidine.</text>
        <dbReference type="EC" id="2.7.13.3"/>
    </reaction>
</comment>
<dbReference type="HOGENOM" id="CLU_000445_89_2_7"/>
<evidence type="ECO:0000256" key="12">
    <source>
        <dbReference type="ARBA" id="ARBA00022989"/>
    </source>
</evidence>
<dbReference type="InterPro" id="IPR050351">
    <property type="entry name" value="BphY/WalK/GraS-like"/>
</dbReference>
<evidence type="ECO:0000256" key="14">
    <source>
        <dbReference type="ARBA" id="ARBA00023136"/>
    </source>
</evidence>
<organism evidence="19 20">
    <name type="scientific">Maridesulfovibrio salexigens (strain ATCC 14822 / DSM 2638 / NCIMB 8403 / VKM B-1763)</name>
    <name type="common">Desulfovibrio salexigens</name>
    <dbReference type="NCBI Taxonomy" id="526222"/>
    <lineage>
        <taxon>Bacteria</taxon>
        <taxon>Pseudomonadati</taxon>
        <taxon>Thermodesulfobacteriota</taxon>
        <taxon>Desulfovibrionia</taxon>
        <taxon>Desulfovibrionales</taxon>
        <taxon>Desulfovibrionaceae</taxon>
        <taxon>Maridesulfovibrio</taxon>
    </lineage>
</organism>
<keyword evidence="9" id="KW-0547">Nucleotide-binding</keyword>
<dbReference type="InterPro" id="IPR000700">
    <property type="entry name" value="PAS-assoc_C"/>
</dbReference>
<dbReference type="STRING" id="526222.Desal_3694"/>
<dbReference type="InterPro" id="IPR003660">
    <property type="entry name" value="HAMP_dom"/>
</dbReference>
<dbReference type="PANTHER" id="PTHR42878:SF7">
    <property type="entry name" value="SENSOR HISTIDINE KINASE GLRK"/>
    <property type="match status" value="1"/>
</dbReference>
<dbReference type="SUPFAM" id="SSF55785">
    <property type="entry name" value="PYP-like sensor domain (PAS domain)"/>
    <property type="match status" value="1"/>
</dbReference>
<dbReference type="InterPro" id="IPR004358">
    <property type="entry name" value="Sig_transdc_His_kin-like_C"/>
</dbReference>
<dbReference type="InterPro" id="IPR013767">
    <property type="entry name" value="PAS_fold"/>
</dbReference>
<name>C6BU31_MARSD</name>
<evidence type="ECO:0000313" key="19">
    <source>
        <dbReference type="EMBL" id="ACS81740.1"/>
    </source>
</evidence>
<dbReference type="SMART" id="SM00304">
    <property type="entry name" value="HAMP"/>
    <property type="match status" value="1"/>
</dbReference>
<evidence type="ECO:0000256" key="9">
    <source>
        <dbReference type="ARBA" id="ARBA00022741"/>
    </source>
</evidence>
<dbReference type="Gene3D" id="3.30.565.10">
    <property type="entry name" value="Histidine kinase-like ATPase, C-terminal domain"/>
    <property type="match status" value="1"/>
</dbReference>
<feature type="domain" description="Histidine kinase" evidence="16">
    <location>
        <begin position="372"/>
        <end position="593"/>
    </location>
</feature>
<dbReference type="SUPFAM" id="SSF47384">
    <property type="entry name" value="Homodimeric domain of signal transducing histidine kinase"/>
    <property type="match status" value="1"/>
</dbReference>
<dbReference type="InterPro" id="IPR000014">
    <property type="entry name" value="PAS"/>
</dbReference>
<dbReference type="Proteomes" id="UP000002601">
    <property type="component" value="Chromosome"/>
</dbReference>
<dbReference type="InterPro" id="IPR003594">
    <property type="entry name" value="HATPase_dom"/>
</dbReference>
<dbReference type="Gene3D" id="6.10.340.10">
    <property type="match status" value="1"/>
</dbReference>
<evidence type="ECO:0000259" key="18">
    <source>
        <dbReference type="PROSITE" id="PS50885"/>
    </source>
</evidence>
<accession>C6BU31</accession>
<dbReference type="CDD" id="cd00130">
    <property type="entry name" value="PAS"/>
    <property type="match status" value="1"/>
</dbReference>
<dbReference type="SMART" id="SM00388">
    <property type="entry name" value="HisKA"/>
    <property type="match status" value="1"/>
</dbReference>
<keyword evidence="14 15" id="KW-0472">Membrane</keyword>
<dbReference type="GO" id="GO:0007234">
    <property type="term" value="P:osmosensory signaling via phosphorelay pathway"/>
    <property type="evidence" value="ECO:0007669"/>
    <property type="project" value="TreeGrafter"/>
</dbReference>
<feature type="transmembrane region" description="Helical" evidence="15">
    <location>
        <begin position="13"/>
        <end position="36"/>
    </location>
</feature>
<evidence type="ECO:0000256" key="6">
    <source>
        <dbReference type="ARBA" id="ARBA00022553"/>
    </source>
</evidence>